<dbReference type="Proteomes" id="UP000298213">
    <property type="component" value="Unassembled WGS sequence"/>
</dbReference>
<comment type="caution">
    <text evidence="6">The sequence shown here is derived from an EMBL/GenBank/DDBJ whole genome shotgun (WGS) entry which is preliminary data.</text>
</comment>
<reference evidence="6 7" key="1">
    <citation type="submission" date="2019-03" db="EMBL/GenBank/DDBJ databases">
        <title>Genome sequence of Sphingomonas sp. 17J27-24.</title>
        <authorList>
            <person name="Kim M."/>
            <person name="Maeng S."/>
            <person name="Sathiyaraj S."/>
        </authorList>
    </citation>
    <scope>NUCLEOTIDE SEQUENCE [LARGE SCALE GENOMIC DNA]</scope>
    <source>
        <strain evidence="6 7">17J27-24</strain>
    </source>
</reference>
<gene>
    <name evidence="6" type="ORF">E2493_20730</name>
</gene>
<proteinExistence type="inferred from homology"/>
<keyword evidence="5" id="KW-0472">Membrane</keyword>
<name>A0A4Y8ZLM3_9SPHN</name>
<dbReference type="CDD" id="cd16429">
    <property type="entry name" value="VirB10"/>
    <property type="match status" value="1"/>
</dbReference>
<dbReference type="GO" id="GO:0016020">
    <property type="term" value="C:membrane"/>
    <property type="evidence" value="ECO:0007669"/>
    <property type="project" value="UniProtKB-SubCell"/>
</dbReference>
<organism evidence="6 7">
    <name type="scientific">Sphingomonas parva</name>
    <dbReference type="NCBI Taxonomy" id="2555898"/>
    <lineage>
        <taxon>Bacteria</taxon>
        <taxon>Pseudomonadati</taxon>
        <taxon>Pseudomonadota</taxon>
        <taxon>Alphaproteobacteria</taxon>
        <taxon>Sphingomonadales</taxon>
        <taxon>Sphingomonadaceae</taxon>
        <taxon>Sphingomonas</taxon>
    </lineage>
</organism>
<dbReference type="OrthoDB" id="9807354at2"/>
<feature type="non-terminal residue" evidence="6">
    <location>
        <position position="1"/>
    </location>
</feature>
<evidence type="ECO:0000256" key="4">
    <source>
        <dbReference type="ARBA" id="ARBA00022989"/>
    </source>
</evidence>
<dbReference type="RefSeq" id="WP_135090658.1">
    <property type="nucleotide sequence ID" value="NZ_SPDV01000098.1"/>
</dbReference>
<dbReference type="Pfam" id="PF03743">
    <property type="entry name" value="TrbI"/>
    <property type="match status" value="1"/>
</dbReference>
<keyword evidence="3" id="KW-0812">Transmembrane</keyword>
<keyword evidence="7" id="KW-1185">Reference proteome</keyword>
<dbReference type="Gene3D" id="2.40.128.260">
    <property type="entry name" value="Type IV secretion system, VirB10/TraB/TrbI"/>
    <property type="match status" value="1"/>
</dbReference>
<dbReference type="InterPro" id="IPR042217">
    <property type="entry name" value="T4SS_VirB10/TrbI"/>
</dbReference>
<keyword evidence="4" id="KW-1133">Transmembrane helix</keyword>
<accession>A0A4Y8ZLM3</accession>
<sequence length="214" mass="21970">SGAPPPPGGGPGSPFAASLGGRVRSATLANRAGTVPQGTLIPAVMETAFNSNHPGFARAIVSRDVRGFDGSRILIPRGSRLIGEYRSDTTQGQNRALITWQRLVRPDGVTIAIGSPATDRLGRGGVKANVDSHFFERFAGAILRSTVDIGLTLAAVRASNNNNGVLLALPGTLQGGGLGAAAGGQNIRPTLKVPPGRSISVFVSRDLDFGGGRE</sequence>
<evidence type="ECO:0000256" key="2">
    <source>
        <dbReference type="ARBA" id="ARBA00010265"/>
    </source>
</evidence>
<comment type="similarity">
    <text evidence="2">Belongs to the TrbI/VirB10 family.</text>
</comment>
<dbReference type="AlphaFoldDB" id="A0A4Y8ZLM3"/>
<evidence type="ECO:0000313" key="6">
    <source>
        <dbReference type="EMBL" id="TFI56337.1"/>
    </source>
</evidence>
<evidence type="ECO:0000256" key="3">
    <source>
        <dbReference type="ARBA" id="ARBA00022692"/>
    </source>
</evidence>
<evidence type="ECO:0000256" key="5">
    <source>
        <dbReference type="ARBA" id="ARBA00023136"/>
    </source>
</evidence>
<dbReference type="EMBL" id="SPDV01000098">
    <property type="protein sequence ID" value="TFI56337.1"/>
    <property type="molecule type" value="Genomic_DNA"/>
</dbReference>
<evidence type="ECO:0000256" key="1">
    <source>
        <dbReference type="ARBA" id="ARBA00004167"/>
    </source>
</evidence>
<comment type="subcellular location">
    <subcellularLocation>
        <location evidence="1">Membrane</location>
        <topology evidence="1">Single-pass membrane protein</topology>
    </subcellularLocation>
</comment>
<protein>
    <submittedName>
        <fullName evidence="6">TrbI/VirB10 family protein</fullName>
    </submittedName>
</protein>
<evidence type="ECO:0000313" key="7">
    <source>
        <dbReference type="Proteomes" id="UP000298213"/>
    </source>
</evidence>
<dbReference type="InterPro" id="IPR005498">
    <property type="entry name" value="T4SS_VirB10/TraB/TrbI"/>
</dbReference>